<dbReference type="EMBL" id="CAVNYO010000436">
    <property type="protein sequence ID" value="CAK5279587.1"/>
    <property type="molecule type" value="Genomic_DNA"/>
</dbReference>
<organism evidence="1 2">
    <name type="scientific">Mycena citricolor</name>
    <dbReference type="NCBI Taxonomy" id="2018698"/>
    <lineage>
        <taxon>Eukaryota</taxon>
        <taxon>Fungi</taxon>
        <taxon>Dikarya</taxon>
        <taxon>Basidiomycota</taxon>
        <taxon>Agaricomycotina</taxon>
        <taxon>Agaricomycetes</taxon>
        <taxon>Agaricomycetidae</taxon>
        <taxon>Agaricales</taxon>
        <taxon>Marasmiineae</taxon>
        <taxon>Mycenaceae</taxon>
        <taxon>Mycena</taxon>
    </lineage>
</organism>
<name>A0AAD2HT21_9AGAR</name>
<protein>
    <submittedName>
        <fullName evidence="1">Uncharacterized protein</fullName>
    </submittedName>
</protein>
<accession>A0AAD2HT21</accession>
<feature type="non-terminal residue" evidence="1">
    <location>
        <position position="1"/>
    </location>
</feature>
<gene>
    <name evidence="1" type="ORF">MYCIT1_LOCUS29684</name>
</gene>
<reference evidence="1" key="1">
    <citation type="submission" date="2023-11" db="EMBL/GenBank/DDBJ databases">
        <authorList>
            <person name="De Vega J J."/>
            <person name="De Vega J J."/>
        </authorList>
    </citation>
    <scope>NUCLEOTIDE SEQUENCE</scope>
</reference>
<comment type="caution">
    <text evidence="1">The sequence shown here is derived from an EMBL/GenBank/DDBJ whole genome shotgun (WGS) entry which is preliminary data.</text>
</comment>
<keyword evidence="2" id="KW-1185">Reference proteome</keyword>
<evidence type="ECO:0000313" key="1">
    <source>
        <dbReference type="EMBL" id="CAK5279587.1"/>
    </source>
</evidence>
<dbReference type="Proteomes" id="UP001295794">
    <property type="component" value="Unassembled WGS sequence"/>
</dbReference>
<sequence>RHCVRAVKELALRKLQLRRDPMGVSPREFEPRRCHSSFVIKT</sequence>
<evidence type="ECO:0000313" key="2">
    <source>
        <dbReference type="Proteomes" id="UP001295794"/>
    </source>
</evidence>
<dbReference type="AlphaFoldDB" id="A0AAD2HT21"/>
<proteinExistence type="predicted"/>